<dbReference type="PRINTS" id="PR00039">
    <property type="entry name" value="HTHLYSR"/>
</dbReference>
<dbReference type="RefSeq" id="WP_114803258.1">
    <property type="nucleotide sequence ID" value="NZ_QQAV01000005.1"/>
</dbReference>
<evidence type="ECO:0000259" key="5">
    <source>
        <dbReference type="PROSITE" id="PS50931"/>
    </source>
</evidence>
<keyword evidence="3" id="KW-0238">DNA-binding</keyword>
<name>A0A370FEJ4_9BURK</name>
<dbReference type="InterPro" id="IPR000847">
    <property type="entry name" value="LysR_HTH_N"/>
</dbReference>
<feature type="domain" description="HTH lysR-type" evidence="5">
    <location>
        <begin position="104"/>
        <end position="161"/>
    </location>
</feature>
<dbReference type="EMBL" id="QQAV01000005">
    <property type="protein sequence ID" value="RDI24269.1"/>
    <property type="molecule type" value="Genomic_DNA"/>
</dbReference>
<dbReference type="Pfam" id="PF00126">
    <property type="entry name" value="HTH_1"/>
    <property type="match status" value="2"/>
</dbReference>
<evidence type="ECO:0000256" key="4">
    <source>
        <dbReference type="ARBA" id="ARBA00023163"/>
    </source>
</evidence>
<dbReference type="InterPro" id="IPR005119">
    <property type="entry name" value="LysR_subst-bd"/>
</dbReference>
<dbReference type="PANTHER" id="PTHR30419:SF8">
    <property type="entry name" value="NITROGEN ASSIMILATION TRANSCRIPTIONAL ACTIVATOR-RELATED"/>
    <property type="match status" value="1"/>
</dbReference>
<dbReference type="SUPFAM" id="SSF46785">
    <property type="entry name" value="Winged helix' DNA-binding domain"/>
    <property type="match status" value="2"/>
</dbReference>
<evidence type="ECO:0000256" key="1">
    <source>
        <dbReference type="ARBA" id="ARBA00009437"/>
    </source>
</evidence>
<evidence type="ECO:0000313" key="6">
    <source>
        <dbReference type="EMBL" id="RDI24269.1"/>
    </source>
</evidence>
<dbReference type="Gene3D" id="3.40.190.10">
    <property type="entry name" value="Periplasmic binding protein-like II"/>
    <property type="match status" value="2"/>
</dbReference>
<keyword evidence="2" id="KW-0805">Transcription regulation</keyword>
<dbReference type="PANTHER" id="PTHR30419">
    <property type="entry name" value="HTH-TYPE TRANSCRIPTIONAL REGULATOR YBHD"/>
    <property type="match status" value="1"/>
</dbReference>
<dbReference type="GO" id="GO:0003677">
    <property type="term" value="F:DNA binding"/>
    <property type="evidence" value="ECO:0007669"/>
    <property type="project" value="UniProtKB-KW"/>
</dbReference>
<dbReference type="GO" id="GO:0003700">
    <property type="term" value="F:DNA-binding transcription factor activity"/>
    <property type="evidence" value="ECO:0007669"/>
    <property type="project" value="InterPro"/>
</dbReference>
<dbReference type="PROSITE" id="PS50931">
    <property type="entry name" value="HTH_LYSR"/>
    <property type="match status" value="2"/>
</dbReference>
<evidence type="ECO:0000256" key="2">
    <source>
        <dbReference type="ARBA" id="ARBA00023015"/>
    </source>
</evidence>
<dbReference type="Gene3D" id="1.10.10.10">
    <property type="entry name" value="Winged helix-like DNA-binding domain superfamily/Winged helix DNA-binding domain"/>
    <property type="match status" value="2"/>
</dbReference>
<reference evidence="6 7" key="1">
    <citation type="submission" date="2018-07" db="EMBL/GenBank/DDBJ databases">
        <title>Genomic Encyclopedia of Type Strains, Phase IV (KMG-IV): sequencing the most valuable type-strain genomes for metagenomic binning, comparative biology and taxonomic classification.</title>
        <authorList>
            <person name="Goeker M."/>
        </authorList>
    </citation>
    <scope>NUCLEOTIDE SEQUENCE [LARGE SCALE GENOMIC DNA]</scope>
    <source>
        <strain evidence="6 7">DSM 21352</strain>
    </source>
</reference>
<dbReference type="InterPro" id="IPR050950">
    <property type="entry name" value="HTH-type_LysR_regulators"/>
</dbReference>
<feature type="domain" description="HTH lysR-type" evidence="5">
    <location>
        <begin position="9"/>
        <end position="66"/>
    </location>
</feature>
<dbReference type="Proteomes" id="UP000255265">
    <property type="component" value="Unassembled WGS sequence"/>
</dbReference>
<proteinExistence type="inferred from homology"/>
<dbReference type="OrthoDB" id="8981337at2"/>
<keyword evidence="7" id="KW-1185">Reference proteome</keyword>
<sequence length="401" mass="42380">MVPAEAALPTLRSLRAAMAVAAHGSTTAAAGALHLSQPTVARAIAQMEVALGLRLFERSRQGMRPTAQGAPLFARMRETLAHLARADAGPWRTAVGGGRLAAQVSERQLDVVALLATAGSQRRAAARLGMAQASVQQALAQVEHLAGEPLFDRLAGGLRPTSRGAWVAYHAALALREMQALAEDAAAARGRLRGRLAIGTLPYSTGAVVSAALQHVSARWPELQLSVVDGTYDTLRSSLQQAQIDIMVGALRPQVPADLRQVQLFHDPLAFLVRAGHPLLARRRLRLADLGRAQWVLPMAGSPAWEALVRAFDAHDLPAPAGVHINSPALIATLLQQSDRLAVAPPSQWHGELQAGLLATLQVELPHPPRAIGFTVRTGFAPPPALAAFQEALAAAAAPRR</sequence>
<comment type="caution">
    <text evidence="6">The sequence shown here is derived from an EMBL/GenBank/DDBJ whole genome shotgun (WGS) entry which is preliminary data.</text>
</comment>
<organism evidence="6 7">
    <name type="scientific">Pseudacidovorax intermedius</name>
    <dbReference type="NCBI Taxonomy" id="433924"/>
    <lineage>
        <taxon>Bacteria</taxon>
        <taxon>Pseudomonadati</taxon>
        <taxon>Pseudomonadota</taxon>
        <taxon>Betaproteobacteria</taxon>
        <taxon>Burkholderiales</taxon>
        <taxon>Comamonadaceae</taxon>
        <taxon>Pseudacidovorax</taxon>
    </lineage>
</organism>
<comment type="similarity">
    <text evidence="1">Belongs to the LysR transcriptional regulatory family.</text>
</comment>
<keyword evidence="4" id="KW-0804">Transcription</keyword>
<dbReference type="InterPro" id="IPR036388">
    <property type="entry name" value="WH-like_DNA-bd_sf"/>
</dbReference>
<gene>
    <name evidence="6" type="ORF">DFR41_105184</name>
</gene>
<dbReference type="InterPro" id="IPR036390">
    <property type="entry name" value="WH_DNA-bd_sf"/>
</dbReference>
<dbReference type="GO" id="GO:0005829">
    <property type="term" value="C:cytosol"/>
    <property type="evidence" value="ECO:0007669"/>
    <property type="project" value="TreeGrafter"/>
</dbReference>
<dbReference type="Pfam" id="PF03466">
    <property type="entry name" value="LysR_substrate"/>
    <property type="match status" value="1"/>
</dbReference>
<evidence type="ECO:0000256" key="3">
    <source>
        <dbReference type="ARBA" id="ARBA00023125"/>
    </source>
</evidence>
<evidence type="ECO:0000313" key="7">
    <source>
        <dbReference type="Proteomes" id="UP000255265"/>
    </source>
</evidence>
<accession>A0A370FEJ4</accession>
<protein>
    <submittedName>
        <fullName evidence="6">LysR family transcriptional regulator</fullName>
    </submittedName>
</protein>
<dbReference type="SUPFAM" id="SSF53850">
    <property type="entry name" value="Periplasmic binding protein-like II"/>
    <property type="match status" value="1"/>
</dbReference>
<dbReference type="AlphaFoldDB" id="A0A370FEJ4"/>